<comment type="caution">
    <text evidence="2">The sequence shown here is derived from an EMBL/GenBank/DDBJ whole genome shotgun (WGS) entry which is preliminary data.</text>
</comment>
<reference evidence="2 3" key="1">
    <citation type="journal article" date="2023" name="Plants (Basel)">
        <title>Bridging the Gap: Combining Genomics and Transcriptomics Approaches to Understand Stylosanthes scabra, an Orphan Legume from the Brazilian Caatinga.</title>
        <authorList>
            <person name="Ferreira-Neto J.R.C."/>
            <person name="da Silva M.D."/>
            <person name="Binneck E."/>
            <person name="de Melo N.F."/>
            <person name="da Silva R.H."/>
            <person name="de Melo A.L.T.M."/>
            <person name="Pandolfi V."/>
            <person name="Bustamante F.O."/>
            <person name="Brasileiro-Vidal A.C."/>
            <person name="Benko-Iseppon A.M."/>
        </authorList>
    </citation>
    <scope>NUCLEOTIDE SEQUENCE [LARGE SCALE GENOMIC DNA]</scope>
    <source>
        <tissue evidence="2">Leaves</tissue>
    </source>
</reference>
<protein>
    <submittedName>
        <fullName evidence="2">Uncharacterized protein</fullName>
    </submittedName>
</protein>
<keyword evidence="3" id="KW-1185">Reference proteome</keyword>
<accession>A0ABU6YGH4</accession>
<feature type="compositionally biased region" description="Polar residues" evidence="1">
    <location>
        <begin position="17"/>
        <end position="39"/>
    </location>
</feature>
<feature type="region of interest" description="Disordered" evidence="1">
    <location>
        <begin position="1"/>
        <end position="43"/>
    </location>
</feature>
<organism evidence="2 3">
    <name type="scientific">Stylosanthes scabra</name>
    <dbReference type="NCBI Taxonomy" id="79078"/>
    <lineage>
        <taxon>Eukaryota</taxon>
        <taxon>Viridiplantae</taxon>
        <taxon>Streptophyta</taxon>
        <taxon>Embryophyta</taxon>
        <taxon>Tracheophyta</taxon>
        <taxon>Spermatophyta</taxon>
        <taxon>Magnoliopsida</taxon>
        <taxon>eudicotyledons</taxon>
        <taxon>Gunneridae</taxon>
        <taxon>Pentapetalae</taxon>
        <taxon>rosids</taxon>
        <taxon>fabids</taxon>
        <taxon>Fabales</taxon>
        <taxon>Fabaceae</taxon>
        <taxon>Papilionoideae</taxon>
        <taxon>50 kb inversion clade</taxon>
        <taxon>dalbergioids sensu lato</taxon>
        <taxon>Dalbergieae</taxon>
        <taxon>Pterocarpus clade</taxon>
        <taxon>Stylosanthes</taxon>
    </lineage>
</organism>
<name>A0ABU6YGH4_9FABA</name>
<evidence type="ECO:0000313" key="3">
    <source>
        <dbReference type="Proteomes" id="UP001341840"/>
    </source>
</evidence>
<evidence type="ECO:0000256" key="1">
    <source>
        <dbReference type="SAM" id="MobiDB-lite"/>
    </source>
</evidence>
<dbReference type="Proteomes" id="UP001341840">
    <property type="component" value="Unassembled WGS sequence"/>
</dbReference>
<evidence type="ECO:0000313" key="2">
    <source>
        <dbReference type="EMBL" id="MED6208430.1"/>
    </source>
</evidence>
<feature type="compositionally biased region" description="Basic and acidic residues" evidence="1">
    <location>
        <begin position="1"/>
        <end position="12"/>
    </location>
</feature>
<proteinExistence type="predicted"/>
<dbReference type="EMBL" id="JASCZI010241927">
    <property type="protein sequence ID" value="MED6208430.1"/>
    <property type="molecule type" value="Genomic_DNA"/>
</dbReference>
<gene>
    <name evidence="2" type="ORF">PIB30_045003</name>
</gene>
<sequence>MGIEHPITRPDPIRTNYIGSVSDSSPILKQNPSADTASPTPHPQIFRSHVFLLPLTLPAPTATPHHSGAGFRVSRLTDVLPRSRRNGLTVSTSPSRSLCPAAHVVTLHCCRLTSSRCRRDNSSSSPPPKLNL</sequence>